<keyword evidence="4" id="KW-1185">Reference proteome</keyword>
<protein>
    <recommendedName>
        <fullName evidence="5">DNA-binding protein</fullName>
    </recommendedName>
</protein>
<evidence type="ECO:0000313" key="3">
    <source>
        <dbReference type="EMBL" id="ALO48433.1"/>
    </source>
</evidence>
<dbReference type="PROSITE" id="PS51257">
    <property type="entry name" value="PROKAR_LIPOPROTEIN"/>
    <property type="match status" value="1"/>
</dbReference>
<feature type="signal peptide" evidence="2">
    <location>
        <begin position="1"/>
        <end position="21"/>
    </location>
</feature>
<dbReference type="EMBL" id="CP013195">
    <property type="protein sequence ID" value="ALO48433.1"/>
    <property type="molecule type" value="Genomic_DNA"/>
</dbReference>
<accession>A0A0S2KJD9</accession>
<evidence type="ECO:0000313" key="4">
    <source>
        <dbReference type="Proteomes" id="UP000056252"/>
    </source>
</evidence>
<feature type="region of interest" description="Disordered" evidence="1">
    <location>
        <begin position="30"/>
        <end position="49"/>
    </location>
</feature>
<organism evidence="3 4">
    <name type="scientific">Hoylesella enoeca</name>
    <dbReference type="NCBI Taxonomy" id="76123"/>
    <lineage>
        <taxon>Bacteria</taxon>
        <taxon>Pseudomonadati</taxon>
        <taxon>Bacteroidota</taxon>
        <taxon>Bacteroidia</taxon>
        <taxon>Bacteroidales</taxon>
        <taxon>Prevotellaceae</taxon>
        <taxon>Hoylesella</taxon>
    </lineage>
</organism>
<proteinExistence type="predicted"/>
<dbReference type="OrthoDB" id="1079888at2"/>
<dbReference type="AlphaFoldDB" id="A0A0S2KJD9"/>
<dbReference type="KEGG" id="peo:AS203_04515"/>
<reference evidence="4" key="1">
    <citation type="submission" date="2015-11" db="EMBL/GenBank/DDBJ databases">
        <authorList>
            <person name="Holder M.E."/>
            <person name="Ajami N.J."/>
            <person name="Petrosino J.F."/>
        </authorList>
    </citation>
    <scope>NUCLEOTIDE SEQUENCE [LARGE SCALE GENOMIC DNA]</scope>
    <source>
        <strain evidence="4">F0113</strain>
    </source>
</reference>
<sequence>MKKFIYSMFALAMTAMTFISCEDVPAPYNYPTKNEEKPQIADPQGTGTKADPFNVSAAHNFIKAGTGLDQEVYVKGKIVSVQEVDAAKYGNATYNISDDGTANNQLKVFRGFALGKNKFKAEGEIKTGDDVIICGKLIDFNGTHEFTQGNFIYSLNGQTAGDPSSEGDPKGSGTQTDPYNVAGALKVIKALKADVNSSDMYVKGKIVSINKIDVGYGNATYYISDDGTANNQLYIFRSKGLGNQKFTSDKDLKVGDDVVVFGPFINFKGNTPESVTNKTYLYSLNGQTSGGVTPPTPSGDVVTISGKTVTMTNKTVTASTETIEVDLAKQGFEHNKPVTTFTLTDGTIITFDANGETNVPLFHSKTKGVRVYKNNTITINGKKAIAKIVFTCDSFKDTDYVGNAKATIKFDGVKAVYTNVFTEASGGGVQLRVQKITITYAN</sequence>
<gene>
    <name evidence="3" type="ORF">AS203_04515</name>
</gene>
<feature type="region of interest" description="Disordered" evidence="1">
    <location>
        <begin position="157"/>
        <end position="176"/>
    </location>
</feature>
<dbReference type="STRING" id="76123.AS203_04515"/>
<name>A0A0S2KJD9_9BACT</name>
<evidence type="ECO:0008006" key="5">
    <source>
        <dbReference type="Google" id="ProtNLM"/>
    </source>
</evidence>
<evidence type="ECO:0000256" key="2">
    <source>
        <dbReference type="SAM" id="SignalP"/>
    </source>
</evidence>
<dbReference type="Proteomes" id="UP000056252">
    <property type="component" value="Chromosome"/>
</dbReference>
<dbReference type="RefSeq" id="WP_025065855.1">
    <property type="nucleotide sequence ID" value="NZ_CP013195.1"/>
</dbReference>
<keyword evidence="2" id="KW-0732">Signal</keyword>
<evidence type="ECO:0000256" key="1">
    <source>
        <dbReference type="SAM" id="MobiDB-lite"/>
    </source>
</evidence>
<feature type="chain" id="PRO_5006601784" description="DNA-binding protein" evidence="2">
    <location>
        <begin position="22"/>
        <end position="442"/>
    </location>
</feature>